<gene>
    <name evidence="1" type="ORF">SAMN04489724_0071</name>
</gene>
<accession>A0A1I7E4V5</accession>
<keyword evidence="2" id="KW-1185">Reference proteome</keyword>
<evidence type="ECO:0000313" key="1">
    <source>
        <dbReference type="EMBL" id="SFU18971.1"/>
    </source>
</evidence>
<dbReference type="Proteomes" id="UP000199673">
    <property type="component" value="Unassembled WGS sequence"/>
</dbReference>
<organism evidence="1 2">
    <name type="scientific">Algoriphagus locisalis</name>
    <dbReference type="NCBI Taxonomy" id="305507"/>
    <lineage>
        <taxon>Bacteria</taxon>
        <taxon>Pseudomonadati</taxon>
        <taxon>Bacteroidota</taxon>
        <taxon>Cytophagia</taxon>
        <taxon>Cytophagales</taxon>
        <taxon>Cyclobacteriaceae</taxon>
        <taxon>Algoriphagus</taxon>
    </lineage>
</organism>
<proteinExistence type="predicted"/>
<reference evidence="2" key="1">
    <citation type="submission" date="2016-10" db="EMBL/GenBank/DDBJ databases">
        <authorList>
            <person name="Varghese N."/>
            <person name="Submissions S."/>
        </authorList>
    </citation>
    <scope>NUCLEOTIDE SEQUENCE [LARGE SCALE GENOMIC DNA]</scope>
    <source>
        <strain evidence="2">DSM 23445</strain>
    </source>
</reference>
<name>A0A1I7E4V5_9BACT</name>
<sequence length="34" mass="4153">MMNIPYLQILYVEFLRNRAIQFEIVIRANEVIKN</sequence>
<evidence type="ECO:0000313" key="2">
    <source>
        <dbReference type="Proteomes" id="UP000199673"/>
    </source>
</evidence>
<dbReference type="AlphaFoldDB" id="A0A1I7E4V5"/>
<protein>
    <submittedName>
        <fullName evidence="1">Uncharacterized protein</fullName>
    </submittedName>
</protein>
<dbReference type="EMBL" id="FPBF01000010">
    <property type="protein sequence ID" value="SFU18971.1"/>
    <property type="molecule type" value="Genomic_DNA"/>
</dbReference>